<evidence type="ECO:0000259" key="2">
    <source>
        <dbReference type="SMART" id="SM01006"/>
    </source>
</evidence>
<name>A0A0H2S0G4_9AGAM</name>
<protein>
    <recommendedName>
        <fullName evidence="2">Acyltransferase MbtK/IucB-like conserved domain-containing protein</fullName>
    </recommendedName>
</protein>
<dbReference type="Pfam" id="PF13523">
    <property type="entry name" value="Acetyltransf_8"/>
    <property type="match status" value="1"/>
</dbReference>
<dbReference type="STRING" id="27342.A0A0H2S0G4"/>
<dbReference type="EMBL" id="KQ085900">
    <property type="protein sequence ID" value="KLO17845.1"/>
    <property type="molecule type" value="Genomic_DNA"/>
</dbReference>
<dbReference type="SMART" id="SM01006">
    <property type="entry name" value="AlcB"/>
    <property type="match status" value="1"/>
</dbReference>
<organism evidence="3 4">
    <name type="scientific">Schizopora paradoxa</name>
    <dbReference type="NCBI Taxonomy" id="27342"/>
    <lineage>
        <taxon>Eukaryota</taxon>
        <taxon>Fungi</taxon>
        <taxon>Dikarya</taxon>
        <taxon>Basidiomycota</taxon>
        <taxon>Agaricomycotina</taxon>
        <taxon>Agaricomycetes</taxon>
        <taxon>Hymenochaetales</taxon>
        <taxon>Schizoporaceae</taxon>
        <taxon>Schizopora</taxon>
    </lineage>
</organism>
<dbReference type="GO" id="GO:0016410">
    <property type="term" value="F:N-acyltransferase activity"/>
    <property type="evidence" value="ECO:0007669"/>
    <property type="project" value="TreeGrafter"/>
</dbReference>
<dbReference type="PANTHER" id="PTHR31438:SF1">
    <property type="entry name" value="LYSINE N-ACYLTRANSFERASE C17G9.06C-RELATED"/>
    <property type="match status" value="1"/>
</dbReference>
<feature type="domain" description="Acyltransferase MbtK/IucB-like conserved" evidence="2">
    <location>
        <begin position="241"/>
        <end position="290"/>
    </location>
</feature>
<dbReference type="AlphaFoldDB" id="A0A0H2S0G4"/>
<dbReference type="InterPro" id="IPR019432">
    <property type="entry name" value="Acyltransferase_MbtK/IucB-like"/>
</dbReference>
<dbReference type="InterPro" id="IPR016181">
    <property type="entry name" value="Acyl_CoA_acyltransferase"/>
</dbReference>
<evidence type="ECO:0000313" key="3">
    <source>
        <dbReference type="EMBL" id="KLO17845.1"/>
    </source>
</evidence>
<dbReference type="OrthoDB" id="4250781at2759"/>
<dbReference type="PANTHER" id="PTHR31438">
    <property type="entry name" value="LYSINE N-ACYLTRANSFERASE C17G9.06C-RELATED"/>
    <property type="match status" value="1"/>
</dbReference>
<keyword evidence="4" id="KW-1185">Reference proteome</keyword>
<reference evidence="3 4" key="1">
    <citation type="submission" date="2015-04" db="EMBL/GenBank/DDBJ databases">
        <title>Complete genome sequence of Schizopora paradoxa KUC8140, a cosmopolitan wood degrader in East Asia.</title>
        <authorList>
            <consortium name="DOE Joint Genome Institute"/>
            <person name="Min B."/>
            <person name="Park H."/>
            <person name="Jang Y."/>
            <person name="Kim J.-J."/>
            <person name="Kim K.H."/>
            <person name="Pangilinan J."/>
            <person name="Lipzen A."/>
            <person name="Riley R."/>
            <person name="Grigoriev I.V."/>
            <person name="Spatafora J.W."/>
            <person name="Choi I.-G."/>
        </authorList>
    </citation>
    <scope>NUCLEOTIDE SEQUENCE [LARGE SCALE GENOMIC DNA]</scope>
    <source>
        <strain evidence="3 4">KUC8140</strain>
    </source>
</reference>
<evidence type="ECO:0000256" key="1">
    <source>
        <dbReference type="ARBA" id="ARBA00009893"/>
    </source>
</evidence>
<dbReference type="GO" id="GO:0019290">
    <property type="term" value="P:siderophore biosynthetic process"/>
    <property type="evidence" value="ECO:0007669"/>
    <property type="project" value="InterPro"/>
</dbReference>
<gene>
    <name evidence="3" type="ORF">SCHPADRAFT_913418</name>
</gene>
<comment type="similarity">
    <text evidence="1">Belongs to the lysine N-acyltransferase MbtK family.</text>
</comment>
<sequence length="415" mass="47367">MLIENAAGSGQRANKRLRLQGFLEPLTHWSPLLSLPDGSQVGIVSHTNGFTKIVVDGKDILIYRPLDITASLVLAAIGTPFERDNPVPKYPVLELALPQNSSSLSLSDAWASIYALWTIFHEQEEIPISFSSSFRETVELEEYVLGSGLGRKALDPSVPHIFLQRATFWQGAGQGPLWGIVERSWLSGTYGFRASTFPSVQSFARNELVIAAHPHRPPKPAKGECVYRRYCSPVKKTLAMHAIDPENEAHMETFHRWMNDEVVNKGWGERGSMEKHRKYVEVRWADPHVLPLMMSWDGELMGYTELTWIKEDHVAPFIPEGPWDWDRGLHVLVGETKFRGVDFSRCWVRSLTHYMFLADPRTLRVIGEPKKSNPAIIKTSLDAGMHLQTSFYFPYKYSVMTMNLRERFFKEDMLY</sequence>
<proteinExistence type="inferred from homology"/>
<dbReference type="Gene3D" id="3.40.630.30">
    <property type="match status" value="1"/>
</dbReference>
<dbReference type="Proteomes" id="UP000053477">
    <property type="component" value="Unassembled WGS sequence"/>
</dbReference>
<dbReference type="InParanoid" id="A0A0H2S0G4"/>
<accession>A0A0H2S0G4</accession>
<dbReference type="SUPFAM" id="SSF55729">
    <property type="entry name" value="Acyl-CoA N-acyltransferases (Nat)"/>
    <property type="match status" value="1"/>
</dbReference>
<evidence type="ECO:0000313" key="4">
    <source>
        <dbReference type="Proteomes" id="UP000053477"/>
    </source>
</evidence>